<reference evidence="2 3" key="1">
    <citation type="submission" date="2018-02" db="EMBL/GenBank/DDBJ databases">
        <title>Draft genome of wild Prunus yedoensis var. nudiflora.</title>
        <authorList>
            <person name="Baek S."/>
            <person name="Kim J.-H."/>
            <person name="Choi K."/>
            <person name="Kim G.-B."/>
            <person name="Cho A."/>
            <person name="Jang H."/>
            <person name="Shin C.-H."/>
            <person name="Yu H.-J."/>
            <person name="Mun J.-H."/>
        </authorList>
    </citation>
    <scope>NUCLEOTIDE SEQUENCE [LARGE SCALE GENOMIC DNA]</scope>
    <source>
        <strain evidence="3">cv. Jeju island</strain>
        <tissue evidence="2">Leaf</tissue>
    </source>
</reference>
<dbReference type="AlphaFoldDB" id="A0A314ZNS2"/>
<proteinExistence type="predicted"/>
<evidence type="ECO:0000313" key="3">
    <source>
        <dbReference type="Proteomes" id="UP000250321"/>
    </source>
</evidence>
<organism evidence="2 3">
    <name type="scientific">Prunus yedoensis var. nudiflora</name>
    <dbReference type="NCBI Taxonomy" id="2094558"/>
    <lineage>
        <taxon>Eukaryota</taxon>
        <taxon>Viridiplantae</taxon>
        <taxon>Streptophyta</taxon>
        <taxon>Embryophyta</taxon>
        <taxon>Tracheophyta</taxon>
        <taxon>Spermatophyta</taxon>
        <taxon>Magnoliopsida</taxon>
        <taxon>eudicotyledons</taxon>
        <taxon>Gunneridae</taxon>
        <taxon>Pentapetalae</taxon>
        <taxon>rosids</taxon>
        <taxon>fabids</taxon>
        <taxon>Rosales</taxon>
        <taxon>Rosaceae</taxon>
        <taxon>Amygdaloideae</taxon>
        <taxon>Amygdaleae</taxon>
        <taxon>Prunus</taxon>
    </lineage>
</organism>
<gene>
    <name evidence="2" type="ORF">Pyn_21070</name>
</gene>
<dbReference type="Proteomes" id="UP000250321">
    <property type="component" value="Unassembled WGS sequence"/>
</dbReference>
<comment type="caution">
    <text evidence="2">The sequence shown here is derived from an EMBL/GenBank/DDBJ whole genome shotgun (WGS) entry which is preliminary data.</text>
</comment>
<name>A0A314ZNS2_PRUYE</name>
<accession>A0A314ZNS2</accession>
<sequence length="116" mass="13511">MERGRKREKKIAEKVELPSEAAAGRGLEHTKSLILWIWQDWLYQHEPKQQQQPTIFREQAFSPENPANFRALPAHSSHLSYFGKIATVPTETLPSCRKLRKNHQKPSSYEPPPLFH</sequence>
<evidence type="ECO:0000313" key="2">
    <source>
        <dbReference type="EMBL" id="PQQ19867.1"/>
    </source>
</evidence>
<feature type="region of interest" description="Disordered" evidence="1">
    <location>
        <begin position="96"/>
        <end position="116"/>
    </location>
</feature>
<evidence type="ECO:0000256" key="1">
    <source>
        <dbReference type="SAM" id="MobiDB-lite"/>
    </source>
</evidence>
<keyword evidence="3" id="KW-1185">Reference proteome</keyword>
<protein>
    <submittedName>
        <fullName evidence="2">Uncharacterized protein</fullName>
    </submittedName>
</protein>
<dbReference type="EMBL" id="PJQY01000053">
    <property type="protein sequence ID" value="PQQ19867.1"/>
    <property type="molecule type" value="Genomic_DNA"/>
</dbReference>